<organism evidence="5 6">
    <name type="scientific">Malassezia pachydermatis</name>
    <dbReference type="NCBI Taxonomy" id="77020"/>
    <lineage>
        <taxon>Eukaryota</taxon>
        <taxon>Fungi</taxon>
        <taxon>Dikarya</taxon>
        <taxon>Basidiomycota</taxon>
        <taxon>Ustilaginomycotina</taxon>
        <taxon>Malasseziomycetes</taxon>
        <taxon>Malasseziales</taxon>
        <taxon>Malasseziaceae</taxon>
        <taxon>Malassezia</taxon>
    </lineage>
</organism>
<dbReference type="GO" id="GO:0006384">
    <property type="term" value="P:transcription initiation at RNA polymerase III promoter"/>
    <property type="evidence" value="ECO:0007669"/>
    <property type="project" value="InterPro"/>
</dbReference>
<dbReference type="InterPro" id="IPR036533">
    <property type="entry name" value="BAG_dom_sf"/>
</dbReference>
<keyword evidence="1" id="KW-0853">WD repeat</keyword>
<dbReference type="InterPro" id="IPR000626">
    <property type="entry name" value="Ubiquitin-like_dom"/>
</dbReference>
<dbReference type="OrthoDB" id="417450at2759"/>
<dbReference type="STRING" id="77020.A0A0M8MTU0"/>
<feature type="domain" description="BAG" evidence="4">
    <location>
        <begin position="235"/>
        <end position="278"/>
    </location>
</feature>
<dbReference type="InterPro" id="IPR036322">
    <property type="entry name" value="WD40_repeat_dom_sf"/>
</dbReference>
<dbReference type="InterPro" id="IPR003103">
    <property type="entry name" value="BAG_domain"/>
</dbReference>
<dbReference type="PROSITE" id="PS50082">
    <property type="entry name" value="WD_REPEATS_2"/>
    <property type="match status" value="1"/>
</dbReference>
<dbReference type="InterPro" id="IPR044230">
    <property type="entry name" value="GTF3C4"/>
</dbReference>
<feature type="repeat" description="WD" evidence="1">
    <location>
        <begin position="421"/>
        <end position="446"/>
    </location>
</feature>
<dbReference type="Proteomes" id="UP000037751">
    <property type="component" value="Unassembled WGS sequence"/>
</dbReference>
<sequence length="861" mass="94585">MSWFSNKWNRWNQDASSRWSDVEWLEVMWNRQRYQVALPSTQEPLKLAHLRQELSSVFSLPVDRIVVVFQGIILKDDRVLLQEYGLATGSRITLVTREQLAQRAPAPAPASQTSAQPQPVPTQAPNGTVPPVVPTSEMPAQAAGVPAGEQAQGPPAPLAPQLTEDEKHIQRIQQVSEHCRKELLPRLEQFEACIQKLPNAPPGQLQAQSQQQPEATATDTTDVPPHKIPYTQRTLSELLLRELLKLDDIPSEKDEIRAARKATVKEVQSYMDRVDAAWTMATKEKGIVSDVMGHTQQDTTLGTHTSTVLDTKRELANEPAQIESNDEDMPAASTVPSMLGEAWYAAAWSPAGVGPLYSCILATINARRNVRLYMCDKDVRTGPWVPAAAAHDKTAREGTRVPPSQQYSALDWAPTHDAEKGALLVTGARDGTVTVWRVTSAHDMQAIVTHHVPGRVRLVQWSAWQDAYAHVAVHHGTHLTRYRVSAADPTRWEKEGTALIGAATITGMTWHDRTWHGVTPGGLWTWKHEASAPSCVALTPSCAHAAGSEASTVLLDDGRRYAWDGTLQDTLPISAPLWGHATQHGLQATLCSADDREAWRYMISGKLTYTLSWGHSPPMPTLLGPPNIVWRAWMLAYLQGAPCNALWSFISTSFHAVEAEAHRLVKASAGVENMAAWAHVHKQAQTLAWWAHWASSEAITNCVPPKLAWLAQWTGSIRAALACPPRAPTTTGYRTRLAAVLWLCAQDSQATAEEVACLSQWSEHIAPEAYQTWQSQDALTLDEPCPACAEPISFSLGPYARCPAGHVMDRCVATWMVMDSVDTWTCTGCQRSAQAAVVLSLSTSYPSITSCSACGNRWRAP</sequence>
<dbReference type="Gene3D" id="3.10.20.90">
    <property type="entry name" value="Phosphatidylinositol 3-kinase Catalytic Subunit, Chain A, domain 1"/>
    <property type="match status" value="1"/>
</dbReference>
<dbReference type="RefSeq" id="XP_017991302.1">
    <property type="nucleotide sequence ID" value="XM_018136435.1"/>
</dbReference>
<dbReference type="SUPFAM" id="SSF54236">
    <property type="entry name" value="Ubiquitin-like"/>
    <property type="match status" value="1"/>
</dbReference>
<accession>A0A0M8MTU0</accession>
<dbReference type="Gene3D" id="2.130.10.10">
    <property type="entry name" value="YVTN repeat-like/Quinoprotein amine dehydrogenase"/>
    <property type="match status" value="1"/>
</dbReference>
<evidence type="ECO:0000256" key="2">
    <source>
        <dbReference type="SAM" id="MobiDB-lite"/>
    </source>
</evidence>
<dbReference type="GO" id="GO:0004402">
    <property type="term" value="F:histone acetyltransferase activity"/>
    <property type="evidence" value="ECO:0007669"/>
    <property type="project" value="InterPro"/>
</dbReference>
<feature type="region of interest" description="Disordered" evidence="2">
    <location>
        <begin position="103"/>
        <end position="160"/>
    </location>
</feature>
<feature type="region of interest" description="Disordered" evidence="2">
    <location>
        <begin position="201"/>
        <end position="226"/>
    </location>
</feature>
<dbReference type="PANTHER" id="PTHR15496">
    <property type="entry name" value="GENERAL TRANSCRIPTION FACTOR 3C POLYPEPTIDE 4 FAMILY"/>
    <property type="match status" value="1"/>
</dbReference>
<name>A0A0M8MTU0_9BASI</name>
<dbReference type="PROSITE" id="PS50053">
    <property type="entry name" value="UBIQUITIN_2"/>
    <property type="match status" value="1"/>
</dbReference>
<dbReference type="Gene3D" id="1.20.58.120">
    <property type="entry name" value="BAG domain"/>
    <property type="match status" value="1"/>
</dbReference>
<protein>
    <submittedName>
        <fullName evidence="5">Nucleus protein</fullName>
    </submittedName>
</protein>
<dbReference type="GeneID" id="28728310"/>
<keyword evidence="6" id="KW-1185">Reference proteome</keyword>
<evidence type="ECO:0000313" key="6">
    <source>
        <dbReference type="Proteomes" id="UP000037751"/>
    </source>
</evidence>
<dbReference type="CDD" id="cd17039">
    <property type="entry name" value="Ubl_ubiquitin_like"/>
    <property type="match status" value="1"/>
</dbReference>
<dbReference type="SUPFAM" id="SSF50978">
    <property type="entry name" value="WD40 repeat-like"/>
    <property type="match status" value="1"/>
</dbReference>
<gene>
    <name evidence="5" type="ORF">Malapachy_1939</name>
</gene>
<dbReference type="InterPro" id="IPR015943">
    <property type="entry name" value="WD40/YVTN_repeat-like_dom_sf"/>
</dbReference>
<evidence type="ECO:0000259" key="4">
    <source>
        <dbReference type="PROSITE" id="PS51035"/>
    </source>
</evidence>
<feature type="compositionally biased region" description="Low complexity" evidence="2">
    <location>
        <begin position="103"/>
        <end position="125"/>
    </location>
</feature>
<evidence type="ECO:0000313" key="5">
    <source>
        <dbReference type="EMBL" id="KOS13670.1"/>
    </source>
</evidence>
<dbReference type="Pfam" id="PF00240">
    <property type="entry name" value="ubiquitin"/>
    <property type="match status" value="1"/>
</dbReference>
<dbReference type="InterPro" id="IPR001680">
    <property type="entry name" value="WD40_rpt"/>
</dbReference>
<reference evidence="5 6" key="1">
    <citation type="submission" date="2015-07" db="EMBL/GenBank/DDBJ databases">
        <title>Draft Genome Sequence of Malassezia furfur CBS1878 and Malassezia pachydermatis CBS1879.</title>
        <authorList>
            <person name="Triana S."/>
            <person name="Ohm R."/>
            <person name="Gonzalez A."/>
            <person name="DeCock H."/>
            <person name="Restrepo S."/>
            <person name="Celis A."/>
        </authorList>
    </citation>
    <scope>NUCLEOTIDE SEQUENCE [LARGE SCALE GENOMIC DNA]</scope>
    <source>
        <strain evidence="5 6">CBS 1879</strain>
    </source>
</reference>
<feature type="domain" description="Ubiquitin-like" evidence="3">
    <location>
        <begin position="47"/>
        <end position="101"/>
    </location>
</feature>
<dbReference type="InterPro" id="IPR029071">
    <property type="entry name" value="Ubiquitin-like_domsf"/>
</dbReference>
<dbReference type="PANTHER" id="PTHR15496:SF2">
    <property type="entry name" value="GENERAL TRANSCRIPTION FACTOR 3C POLYPEPTIDE 4"/>
    <property type="match status" value="1"/>
</dbReference>
<dbReference type="GO" id="GO:0000127">
    <property type="term" value="C:transcription factor TFIIIC complex"/>
    <property type="evidence" value="ECO:0007669"/>
    <property type="project" value="InterPro"/>
</dbReference>
<dbReference type="VEuPathDB" id="FungiDB:Malapachy_1939"/>
<comment type="caution">
    <text evidence="5">The sequence shown here is derived from an EMBL/GenBank/DDBJ whole genome shotgun (WGS) entry which is preliminary data.</text>
</comment>
<dbReference type="Pfam" id="PF02179">
    <property type="entry name" value="BAG"/>
    <property type="match status" value="1"/>
</dbReference>
<dbReference type="InterPro" id="IPR024764">
    <property type="entry name" value="TFIIIC_Znf"/>
</dbReference>
<evidence type="ECO:0000259" key="3">
    <source>
        <dbReference type="PROSITE" id="PS50053"/>
    </source>
</evidence>
<dbReference type="Pfam" id="PF12660">
    <property type="entry name" value="zf-TFIIIC"/>
    <property type="match status" value="1"/>
</dbReference>
<evidence type="ECO:0000256" key="1">
    <source>
        <dbReference type="PROSITE-ProRule" id="PRU00221"/>
    </source>
</evidence>
<proteinExistence type="predicted"/>
<dbReference type="EMBL" id="LGAV01000005">
    <property type="protein sequence ID" value="KOS13670.1"/>
    <property type="molecule type" value="Genomic_DNA"/>
</dbReference>
<dbReference type="AlphaFoldDB" id="A0A0M8MTU0"/>
<dbReference type="GO" id="GO:0051087">
    <property type="term" value="F:protein-folding chaperone binding"/>
    <property type="evidence" value="ECO:0007669"/>
    <property type="project" value="InterPro"/>
</dbReference>
<dbReference type="SUPFAM" id="SSF63491">
    <property type="entry name" value="BAG domain"/>
    <property type="match status" value="1"/>
</dbReference>
<feature type="compositionally biased region" description="Low complexity" evidence="2">
    <location>
        <begin position="202"/>
        <end position="217"/>
    </location>
</feature>
<feature type="compositionally biased region" description="Low complexity" evidence="2">
    <location>
        <begin position="139"/>
        <end position="153"/>
    </location>
</feature>
<dbReference type="PROSITE" id="PS51035">
    <property type="entry name" value="BAG"/>
    <property type="match status" value="1"/>
</dbReference>